<evidence type="ECO:0000313" key="3">
    <source>
        <dbReference type="Proteomes" id="UP001521222"/>
    </source>
</evidence>
<dbReference type="Proteomes" id="UP001521222">
    <property type="component" value="Unassembled WGS sequence"/>
</dbReference>
<dbReference type="EMBL" id="JAKIXB020000040">
    <property type="protein sequence ID" value="KAL1593553.1"/>
    <property type="molecule type" value="Genomic_DNA"/>
</dbReference>
<protein>
    <submittedName>
        <fullName evidence="2">Uncharacterized protein</fullName>
    </submittedName>
</protein>
<keyword evidence="1" id="KW-0732">Signal</keyword>
<comment type="caution">
    <text evidence="2">The sequence shown here is derived from an EMBL/GenBank/DDBJ whole genome shotgun (WGS) entry which is preliminary data.</text>
</comment>
<sequence>MPVSRFLSLTAIAALLSFAASDDVYDPDSICYSYGVDFVDEGHYFINSLSTDPFSSVSTFKGCNTDVADILLVDPDDIEYLCDDIPTTPSDTNQLSKCPINKNQMSSGHWLLLILGNNGAYPAQPFAWQRDLYLTLGPQVTSTYTPTMTVSTTIIPITTETTTTTSVLVTEVGPFTTVTIPSATAAKTKTIKPKAVITTSTKTLTKTRLDATRVFVTTTQTATATCTQPGSPQPDKPCRYTPTRLHPAAMATPTQISKNRYMRRSDRVVDYEWARARVEAAKQRRDAKVQGLQRRAPDAEITTLTAPTPITTTTTITAEATTTTEIVLSTSTSTSELPPATVFSGVFTYTTTLPTPTKTRLRIGWATTTKTITWGATFTRHTTVTPSASISACKKAGGHF</sequence>
<accession>A0ABR3QNL0</accession>
<feature type="chain" id="PRO_5046774025" evidence="1">
    <location>
        <begin position="22"/>
        <end position="400"/>
    </location>
</feature>
<organism evidence="2 3">
    <name type="scientific">Nothophoma quercina</name>
    <dbReference type="NCBI Taxonomy" id="749835"/>
    <lineage>
        <taxon>Eukaryota</taxon>
        <taxon>Fungi</taxon>
        <taxon>Dikarya</taxon>
        <taxon>Ascomycota</taxon>
        <taxon>Pezizomycotina</taxon>
        <taxon>Dothideomycetes</taxon>
        <taxon>Pleosporomycetidae</taxon>
        <taxon>Pleosporales</taxon>
        <taxon>Pleosporineae</taxon>
        <taxon>Didymellaceae</taxon>
        <taxon>Nothophoma</taxon>
    </lineage>
</organism>
<keyword evidence="3" id="KW-1185">Reference proteome</keyword>
<evidence type="ECO:0000313" key="2">
    <source>
        <dbReference type="EMBL" id="KAL1593553.1"/>
    </source>
</evidence>
<gene>
    <name evidence="2" type="ORF">SLS59_009250</name>
</gene>
<name>A0ABR3QNL0_9PLEO</name>
<feature type="signal peptide" evidence="1">
    <location>
        <begin position="1"/>
        <end position="21"/>
    </location>
</feature>
<evidence type="ECO:0000256" key="1">
    <source>
        <dbReference type="SAM" id="SignalP"/>
    </source>
</evidence>
<reference evidence="2 3" key="1">
    <citation type="submission" date="2024-02" db="EMBL/GenBank/DDBJ databases">
        <title>De novo assembly and annotation of 12 fungi associated with fruit tree decline syndrome in Ontario, Canada.</title>
        <authorList>
            <person name="Sulman M."/>
            <person name="Ellouze W."/>
            <person name="Ilyukhin E."/>
        </authorList>
    </citation>
    <scope>NUCLEOTIDE SEQUENCE [LARGE SCALE GENOMIC DNA]</scope>
    <source>
        <strain evidence="2 3">M97-236</strain>
    </source>
</reference>
<proteinExistence type="predicted"/>